<reference evidence="2 3" key="1">
    <citation type="submission" date="2024-01" db="EMBL/GenBank/DDBJ databases">
        <title>Hyphobacterium bacterium isolated from marine sediment.</title>
        <authorList>
            <person name="Zhao S."/>
        </authorList>
    </citation>
    <scope>NUCLEOTIDE SEQUENCE [LARGE SCALE GENOMIC DNA]</scope>
    <source>
        <strain evidence="3">HN65</strain>
    </source>
</reference>
<dbReference type="InterPro" id="IPR011604">
    <property type="entry name" value="PDDEXK-like_dom_sf"/>
</dbReference>
<feature type="domain" description="PD-(D/E)XK endonuclease-like" evidence="1">
    <location>
        <begin position="722"/>
        <end position="965"/>
    </location>
</feature>
<dbReference type="RefSeq" id="WP_330199602.1">
    <property type="nucleotide sequence ID" value="NZ_JAZDRP010000007.1"/>
</dbReference>
<evidence type="ECO:0000259" key="1">
    <source>
        <dbReference type="Pfam" id="PF12705"/>
    </source>
</evidence>
<dbReference type="EMBL" id="JAZDRP010000007">
    <property type="protein sequence ID" value="MEE2526938.1"/>
    <property type="molecule type" value="Genomic_DNA"/>
</dbReference>
<comment type="caution">
    <text evidence="2">The sequence shown here is derived from an EMBL/GenBank/DDBJ whole genome shotgun (WGS) entry which is preliminary data.</text>
</comment>
<dbReference type="Proteomes" id="UP001354971">
    <property type="component" value="Unassembled WGS sequence"/>
</dbReference>
<dbReference type="Pfam" id="PF12705">
    <property type="entry name" value="PDDEXK_1"/>
    <property type="match status" value="1"/>
</dbReference>
<organism evidence="2 3">
    <name type="scientific">Hyphobacterium lacteum</name>
    <dbReference type="NCBI Taxonomy" id="3116575"/>
    <lineage>
        <taxon>Bacteria</taxon>
        <taxon>Pseudomonadati</taxon>
        <taxon>Pseudomonadota</taxon>
        <taxon>Alphaproteobacteria</taxon>
        <taxon>Maricaulales</taxon>
        <taxon>Maricaulaceae</taxon>
        <taxon>Hyphobacterium</taxon>
    </lineage>
</organism>
<evidence type="ECO:0000313" key="2">
    <source>
        <dbReference type="EMBL" id="MEE2526938.1"/>
    </source>
</evidence>
<dbReference type="NCBIfam" id="TIGR02786">
    <property type="entry name" value="addB_alphas"/>
    <property type="match status" value="1"/>
</dbReference>
<dbReference type="Gene3D" id="3.90.320.10">
    <property type="match status" value="1"/>
</dbReference>
<keyword evidence="3" id="KW-1185">Reference proteome</keyword>
<proteinExistence type="predicted"/>
<evidence type="ECO:0000313" key="3">
    <source>
        <dbReference type="Proteomes" id="UP001354971"/>
    </source>
</evidence>
<dbReference type="InterPro" id="IPR038726">
    <property type="entry name" value="PDDEXK_AddAB-type"/>
</dbReference>
<protein>
    <submittedName>
        <fullName evidence="2">Double-strand break repair protein AddB</fullName>
    </submittedName>
</protein>
<accession>A0ABU7LSN9</accession>
<sequence>MSGIFDTPAPRIFTTPPQADFLKLLAATLKAEFGTTPESLAQVTVLTPTRRAGRALAAAFSDIDGSAQATLLPLIRPIGDVDADDPPFEPGELAGIAPPAINPVRRSFELARLILEKDRAQGGEMPVSGAITLAGPLATLIDDIWTEGAEGVPALGDQIRSLLPEHLQQSADFVAIVLTYWPERLKELGFSDPAQRRSALLSALARRWRETPPDGPVIAAGSTGSIPAAADLMATIAGLPQGAVVLPGLDRDMDDKAWTALKADDQHPQQAMQAFLEKVGLARQDVADWPGDAVTRTGQARQRVIAEALRPAEETSDWLKRIGELEGSWGEGFLKSGFSGLSLIEAPTPEMEARAIALALRETLETPGKTAMVVTPDRGLADRVLSAMRSYGIALDDSAGRPLSQTPAGSFLRLILDAALDPGAAAPLVALWASPLFALGEDRGSIKQQLDGIDIALRGARPGRSFADVSNRLEDKSHIGILQRLTASLEALTGADRPVADWARAHAEAAEALAATDKQDGALRLWKNEDGEAAALLLRELITESDVLPNLSLRAYLDLFDTLARSRPVRPRGAVHPRLSLLGPIEARLLSADRVILAGLNEGIWPAALGQNPWMSRGMRQSAGLPPREKRLGLAAHDFAQLACAPEAILTRSARQDGAPAVASRWLWRLQTLARGALGADGAALSPDSDYIGLAHALDFTPAPEPVREPRPCPPVKVRPDTLSVTEVRNWIRDPYSIYARRVLGLRAIDALDQNMQAAERGTAIHKALEMFLKETGSGPLPKTALEDLKSHGRQAAIAAGMDEAELVPEMIRFERLAQWFLDWEARRRETGIRPAALECWAEWAVGDTGFTLRGKADRLDSRPDGRIDILDYKTGRTPSPTATAAGFEPQAPLEAAMVRDGAFDDLDPAEPGDLLYLQLGGGSTPGAEKPVNQGRNAKPTDELMAEYEAVLHKLIARYRQEDTPYLSQIFAQFENEWGDYDRLARRAEWSSAEEDKGGGS</sequence>
<dbReference type="InterPro" id="IPR014153">
    <property type="entry name" value="Ds_break_AddB"/>
</dbReference>
<dbReference type="SUPFAM" id="SSF52540">
    <property type="entry name" value="P-loop containing nucleoside triphosphate hydrolases"/>
    <property type="match status" value="1"/>
</dbReference>
<gene>
    <name evidence="2" type="primary">addB</name>
    <name evidence="2" type="ORF">V0U79_11195</name>
</gene>
<name>A0ABU7LSN9_9PROT</name>
<dbReference type="InterPro" id="IPR027417">
    <property type="entry name" value="P-loop_NTPase"/>
</dbReference>